<sequence length="123" mass="13949">MCSPALLPFFNLSRNESCQSVRKGDVESSNGCDSGLLLELEVERWNSKCDLECRDCCGSVFSCKSKQEWSLDRVKLPFDSNWWVKAADCSSISKHPFYYSLVQFLESRSSEFKGKSPVFPGKL</sequence>
<keyword evidence="2" id="KW-1185">Reference proteome</keyword>
<dbReference type="EMBL" id="BGPR01067577">
    <property type="protein sequence ID" value="GBO41770.1"/>
    <property type="molecule type" value="Genomic_DNA"/>
</dbReference>
<gene>
    <name evidence="1" type="ORF">AVEN_101735_1</name>
</gene>
<organism evidence="1 2">
    <name type="scientific">Araneus ventricosus</name>
    <name type="common">Orbweaver spider</name>
    <name type="synonym">Epeira ventricosa</name>
    <dbReference type="NCBI Taxonomy" id="182803"/>
    <lineage>
        <taxon>Eukaryota</taxon>
        <taxon>Metazoa</taxon>
        <taxon>Ecdysozoa</taxon>
        <taxon>Arthropoda</taxon>
        <taxon>Chelicerata</taxon>
        <taxon>Arachnida</taxon>
        <taxon>Araneae</taxon>
        <taxon>Araneomorphae</taxon>
        <taxon>Entelegynae</taxon>
        <taxon>Araneoidea</taxon>
        <taxon>Araneidae</taxon>
        <taxon>Araneus</taxon>
    </lineage>
</organism>
<reference evidence="1 2" key="1">
    <citation type="journal article" date="2019" name="Sci. Rep.">
        <title>Orb-weaving spider Araneus ventricosus genome elucidates the spidroin gene catalogue.</title>
        <authorList>
            <person name="Kono N."/>
            <person name="Nakamura H."/>
            <person name="Ohtoshi R."/>
            <person name="Moran D.A.P."/>
            <person name="Shinohara A."/>
            <person name="Yoshida Y."/>
            <person name="Fujiwara M."/>
            <person name="Mori M."/>
            <person name="Tomita M."/>
            <person name="Arakawa K."/>
        </authorList>
    </citation>
    <scope>NUCLEOTIDE SEQUENCE [LARGE SCALE GENOMIC DNA]</scope>
</reference>
<protein>
    <submittedName>
        <fullName evidence="1">Uncharacterized protein</fullName>
    </submittedName>
</protein>
<proteinExistence type="predicted"/>
<dbReference type="AlphaFoldDB" id="A0A4Y2WZ02"/>
<evidence type="ECO:0000313" key="2">
    <source>
        <dbReference type="Proteomes" id="UP000499080"/>
    </source>
</evidence>
<dbReference type="Proteomes" id="UP000499080">
    <property type="component" value="Unassembled WGS sequence"/>
</dbReference>
<evidence type="ECO:0000313" key="1">
    <source>
        <dbReference type="EMBL" id="GBO41770.1"/>
    </source>
</evidence>
<comment type="caution">
    <text evidence="1">The sequence shown here is derived from an EMBL/GenBank/DDBJ whole genome shotgun (WGS) entry which is preliminary data.</text>
</comment>
<name>A0A4Y2WZ02_ARAVE</name>
<accession>A0A4Y2WZ02</accession>